<name>A0A2M4CG17_9DIPT</name>
<protein>
    <submittedName>
        <fullName evidence="2">Putative secreted protein</fullName>
    </submittedName>
</protein>
<organism evidence="2">
    <name type="scientific">Anopheles marajoara</name>
    <dbReference type="NCBI Taxonomy" id="58244"/>
    <lineage>
        <taxon>Eukaryota</taxon>
        <taxon>Metazoa</taxon>
        <taxon>Ecdysozoa</taxon>
        <taxon>Arthropoda</taxon>
        <taxon>Hexapoda</taxon>
        <taxon>Insecta</taxon>
        <taxon>Pterygota</taxon>
        <taxon>Neoptera</taxon>
        <taxon>Endopterygota</taxon>
        <taxon>Diptera</taxon>
        <taxon>Nematocera</taxon>
        <taxon>Culicoidea</taxon>
        <taxon>Culicidae</taxon>
        <taxon>Anophelinae</taxon>
        <taxon>Anopheles</taxon>
    </lineage>
</organism>
<keyword evidence="1" id="KW-0732">Signal</keyword>
<evidence type="ECO:0000256" key="1">
    <source>
        <dbReference type="SAM" id="SignalP"/>
    </source>
</evidence>
<feature type="chain" id="PRO_5014617328" evidence="1">
    <location>
        <begin position="17"/>
        <end position="68"/>
    </location>
</feature>
<feature type="signal peptide" evidence="1">
    <location>
        <begin position="1"/>
        <end position="16"/>
    </location>
</feature>
<accession>A0A2M4CG17</accession>
<sequence>MVAVVFLLQPLVVIVGTPESDQIVFVQLLAASRYSIDVLDNRARRVLHFPDRVGSLQQIPVALANHRA</sequence>
<evidence type="ECO:0000313" key="2">
    <source>
        <dbReference type="EMBL" id="MBW63858.1"/>
    </source>
</evidence>
<proteinExistence type="predicted"/>
<reference evidence="2" key="1">
    <citation type="submission" date="2018-01" db="EMBL/GenBank/DDBJ databases">
        <title>An insight into the sialome of Amazonian anophelines.</title>
        <authorList>
            <person name="Ribeiro J.M."/>
            <person name="Scarpassa V."/>
            <person name="Calvo E."/>
        </authorList>
    </citation>
    <scope>NUCLEOTIDE SEQUENCE</scope>
    <source>
        <tissue evidence="2">Salivary glands</tissue>
    </source>
</reference>
<dbReference type="EMBL" id="GGFJ01014717">
    <property type="protein sequence ID" value="MBW63858.1"/>
    <property type="molecule type" value="Transcribed_RNA"/>
</dbReference>
<dbReference type="AlphaFoldDB" id="A0A2M4CG17"/>